<dbReference type="GO" id="GO:0015934">
    <property type="term" value="C:large ribosomal subunit"/>
    <property type="evidence" value="ECO:0007669"/>
    <property type="project" value="InterPro"/>
</dbReference>
<evidence type="ECO:0000256" key="7">
    <source>
        <dbReference type="ARBA" id="ARBA00023274"/>
    </source>
</evidence>
<evidence type="ECO:0000256" key="5">
    <source>
        <dbReference type="ARBA" id="ARBA00022884"/>
    </source>
</evidence>
<dbReference type="GO" id="GO:0019843">
    <property type="term" value="F:rRNA binding"/>
    <property type="evidence" value="ECO:0007669"/>
    <property type="project" value="UniProtKB-UniRule"/>
</dbReference>
<dbReference type="SUPFAM" id="SSF56808">
    <property type="entry name" value="Ribosomal protein L1"/>
    <property type="match status" value="1"/>
</dbReference>
<keyword evidence="7 9" id="KW-0687">Ribonucleoprotein</keyword>
<keyword evidence="6 9" id="KW-0689">Ribosomal protein</keyword>
<evidence type="ECO:0000313" key="10">
    <source>
        <dbReference type="EMBL" id="CAA9490067.1"/>
    </source>
</evidence>
<dbReference type="HAMAP" id="MF_01318_B">
    <property type="entry name" value="Ribosomal_uL1_B"/>
    <property type="match status" value="1"/>
</dbReference>
<dbReference type="GO" id="GO:0006417">
    <property type="term" value="P:regulation of translation"/>
    <property type="evidence" value="ECO:0007669"/>
    <property type="project" value="UniProtKB-KW"/>
</dbReference>
<sequence>MAKHGKRYRDQLAKIDRDREYSPSEAIGLIKEIQSAKFAETVETHVRTGLNVRHADQQLRGTISLPNGLGKDVTVAVFAQGDKVREAEEAGADVVGGEDLAERIQEGFTDFDIAIATPDLMPIVGRLGRVLGPQGKMPNPRVGTVTQDVGRAVSEAKAGRVEYRTDRTAILHLPIGKTDFEERALLENYAAFIEELMRAKPAAAKGRYLQSITVTTTMGPGVRVDPARTRNIVDETAALA</sequence>
<dbReference type="PANTHER" id="PTHR36427:SF3">
    <property type="entry name" value="LARGE RIBOSOMAL SUBUNIT PROTEIN UL1M"/>
    <property type="match status" value="1"/>
</dbReference>
<dbReference type="InterPro" id="IPR016095">
    <property type="entry name" value="Ribosomal_uL1_3-a/b-sand"/>
</dbReference>
<organism evidence="10">
    <name type="scientific">uncultured Solirubrobacterales bacterium</name>
    <dbReference type="NCBI Taxonomy" id="768556"/>
    <lineage>
        <taxon>Bacteria</taxon>
        <taxon>Bacillati</taxon>
        <taxon>Actinomycetota</taxon>
        <taxon>Thermoleophilia</taxon>
        <taxon>Solirubrobacterales</taxon>
        <taxon>environmental samples</taxon>
    </lineage>
</organism>
<proteinExistence type="inferred from homology"/>
<dbReference type="CDD" id="cd00403">
    <property type="entry name" value="Ribosomal_L1"/>
    <property type="match status" value="1"/>
</dbReference>
<evidence type="ECO:0000256" key="1">
    <source>
        <dbReference type="ARBA" id="ARBA00010531"/>
    </source>
</evidence>
<evidence type="ECO:0000256" key="4">
    <source>
        <dbReference type="ARBA" id="ARBA00022845"/>
    </source>
</evidence>
<dbReference type="PIRSF" id="PIRSF002155">
    <property type="entry name" value="Ribosomal_L1"/>
    <property type="match status" value="1"/>
</dbReference>
<dbReference type="AlphaFoldDB" id="A0A6J4S5X7"/>
<name>A0A6J4S5X7_9ACTN</name>
<dbReference type="GO" id="GO:0003735">
    <property type="term" value="F:structural constituent of ribosome"/>
    <property type="evidence" value="ECO:0007669"/>
    <property type="project" value="InterPro"/>
</dbReference>
<keyword evidence="2 9" id="KW-0678">Repressor</keyword>
<keyword evidence="3 9" id="KW-0699">rRNA-binding</keyword>
<dbReference type="InterPro" id="IPR002143">
    <property type="entry name" value="Ribosomal_uL1"/>
</dbReference>
<dbReference type="FunFam" id="3.40.50.790:FF:000001">
    <property type="entry name" value="50S ribosomal protein L1"/>
    <property type="match status" value="1"/>
</dbReference>
<dbReference type="GO" id="GO:0000049">
    <property type="term" value="F:tRNA binding"/>
    <property type="evidence" value="ECO:0007669"/>
    <property type="project" value="UniProtKB-KW"/>
</dbReference>
<keyword evidence="5 9" id="KW-0694">RNA-binding</keyword>
<evidence type="ECO:0000256" key="8">
    <source>
        <dbReference type="ARBA" id="ARBA00035241"/>
    </source>
</evidence>
<comment type="subunit">
    <text evidence="9">Part of the 50S ribosomal subunit.</text>
</comment>
<gene>
    <name evidence="9" type="primary">rplA</name>
    <name evidence="10" type="ORF">AVDCRST_MAG17-726</name>
</gene>
<comment type="function">
    <text evidence="9">Binds directly to 23S rRNA. The L1 stalk is quite mobile in the ribosome, and is involved in E site tRNA release.</text>
</comment>
<keyword evidence="4 9" id="KW-0810">Translation regulation</keyword>
<dbReference type="EMBL" id="CADCVV010000053">
    <property type="protein sequence ID" value="CAA9490067.1"/>
    <property type="molecule type" value="Genomic_DNA"/>
</dbReference>
<dbReference type="InterPro" id="IPR023674">
    <property type="entry name" value="Ribosomal_uL1-like"/>
</dbReference>
<evidence type="ECO:0000256" key="9">
    <source>
        <dbReference type="HAMAP-Rule" id="MF_01318"/>
    </source>
</evidence>
<protein>
    <recommendedName>
        <fullName evidence="8 9">Large ribosomal subunit protein uL1</fullName>
    </recommendedName>
</protein>
<dbReference type="Pfam" id="PF00687">
    <property type="entry name" value="Ribosomal_L1"/>
    <property type="match status" value="1"/>
</dbReference>
<dbReference type="NCBIfam" id="TIGR01169">
    <property type="entry name" value="rplA_bact"/>
    <property type="match status" value="1"/>
</dbReference>
<evidence type="ECO:0000256" key="2">
    <source>
        <dbReference type="ARBA" id="ARBA00022491"/>
    </source>
</evidence>
<keyword evidence="9" id="KW-0820">tRNA-binding</keyword>
<comment type="similarity">
    <text evidence="1 9">Belongs to the universal ribosomal protein uL1 family.</text>
</comment>
<accession>A0A6J4S5X7</accession>
<evidence type="ECO:0000256" key="3">
    <source>
        <dbReference type="ARBA" id="ARBA00022730"/>
    </source>
</evidence>
<reference evidence="10" key="1">
    <citation type="submission" date="2020-02" db="EMBL/GenBank/DDBJ databases">
        <authorList>
            <person name="Meier V. D."/>
        </authorList>
    </citation>
    <scope>NUCLEOTIDE SEQUENCE</scope>
    <source>
        <strain evidence="10">AVDCRST_MAG17</strain>
    </source>
</reference>
<dbReference type="InterPro" id="IPR028364">
    <property type="entry name" value="Ribosomal_uL1/biogenesis"/>
</dbReference>
<dbReference type="Gene3D" id="3.40.50.790">
    <property type="match status" value="1"/>
</dbReference>
<comment type="function">
    <text evidence="9">Protein L1 is also a translational repressor protein, it controls the translation of the L11 operon by binding to its mRNA.</text>
</comment>
<dbReference type="Gene3D" id="3.30.190.20">
    <property type="match status" value="1"/>
</dbReference>
<dbReference type="InterPro" id="IPR005878">
    <property type="entry name" value="Ribosom_uL1_bac-type"/>
</dbReference>
<dbReference type="GO" id="GO:0006412">
    <property type="term" value="P:translation"/>
    <property type="evidence" value="ECO:0007669"/>
    <property type="project" value="UniProtKB-UniRule"/>
</dbReference>
<dbReference type="PANTHER" id="PTHR36427">
    <property type="entry name" value="54S RIBOSOMAL PROTEIN L1, MITOCHONDRIAL"/>
    <property type="match status" value="1"/>
</dbReference>
<evidence type="ECO:0000256" key="6">
    <source>
        <dbReference type="ARBA" id="ARBA00022980"/>
    </source>
</evidence>